<dbReference type="InterPro" id="IPR051922">
    <property type="entry name" value="Bact_Sporulation_Assoc"/>
</dbReference>
<organism evidence="2 3">
    <name type="scientific">Clostridium tyrobutyricum DIVETGP</name>
    <dbReference type="NCBI Taxonomy" id="1408889"/>
    <lineage>
        <taxon>Bacteria</taxon>
        <taxon>Bacillati</taxon>
        <taxon>Bacillota</taxon>
        <taxon>Clostridia</taxon>
        <taxon>Eubacteriales</taxon>
        <taxon>Clostridiaceae</taxon>
        <taxon>Clostridium</taxon>
    </lineage>
</organism>
<dbReference type="RefSeq" id="WP_017895059.1">
    <property type="nucleotide sequence ID" value="NZ_CBXI010000040.1"/>
</dbReference>
<dbReference type="PANTHER" id="PTHR30032:SF8">
    <property type="entry name" value="GERMINATION-SPECIFIC N-ACETYLMURAMOYL-L-ALANINE AMIDASE"/>
    <property type="match status" value="1"/>
</dbReference>
<proteinExistence type="predicted"/>
<sequence length="349" mass="35534">MVNIKKILAFSSLALVMTLSLGGITAKASDTNFNVSRVDGATRIATADNLAEKQFASSKTDNVVLVNGYGYADAVSATPLAKLLKAPILLTSGGSSLESEVSKTISDIGAKNVYIVGGTGVVSSSIETSLDSNYTVERIQGTGDTTRMGTNAAVAEKVISMGGQKTGMLVNGKDGYADALSVAAVAAQKGYPVLLASSTGVSDVVKDVVSENSLTVKAVGGDAVLPQSVVSSVNGNKVTGNTANRYATNLAVLDYFNNNGGIDFSTIYLAMGGVTNTQFADALVASAAAANNGSPLVLTSQAADSYSVNARNYIINKNGGANIIIVGGTGVVTPSVESLYDPFSIIDIE</sequence>
<feature type="chain" id="PRO_5004881007" evidence="1">
    <location>
        <begin position="29"/>
        <end position="349"/>
    </location>
</feature>
<comment type="caution">
    <text evidence="2">The sequence shown here is derived from an EMBL/GenBank/DDBJ whole genome shotgun (WGS) entry which is preliminary data.</text>
</comment>
<dbReference type="OrthoDB" id="1927282at2"/>
<evidence type="ECO:0000313" key="3">
    <source>
        <dbReference type="Proteomes" id="UP000019482"/>
    </source>
</evidence>
<dbReference type="GeneID" id="29420628"/>
<dbReference type="EMBL" id="CBXI010000040">
    <property type="protein sequence ID" value="CDL92143.1"/>
    <property type="molecule type" value="Genomic_DNA"/>
</dbReference>
<evidence type="ECO:0000256" key="1">
    <source>
        <dbReference type="SAM" id="SignalP"/>
    </source>
</evidence>
<keyword evidence="3" id="KW-1185">Reference proteome</keyword>
<reference evidence="2 3" key="1">
    <citation type="journal article" date="2015" name="Genome Announc.">
        <title>Draft Genome Sequence of Clostridium tyrobutyricum Strain DIVETGP, Isolated from Cow's Milk for Grana Padano Production.</title>
        <authorList>
            <person name="Soggiu A."/>
            <person name="Piras C."/>
            <person name="Gaiarsa S."/>
            <person name="Sassera D."/>
            <person name="Roncada P."/>
            <person name="Bendixen E."/>
            <person name="Brasca M."/>
            <person name="Bonizzi L."/>
        </authorList>
    </citation>
    <scope>NUCLEOTIDE SEQUENCE [LARGE SCALE GENOMIC DNA]</scope>
    <source>
        <strain evidence="2 3">DIVETGP</strain>
    </source>
</reference>
<keyword evidence="1" id="KW-0732">Signal</keyword>
<dbReference type="InterPro" id="IPR007253">
    <property type="entry name" value="Cell_wall-bd_2"/>
</dbReference>
<name>W6N670_CLOTY</name>
<dbReference type="PANTHER" id="PTHR30032">
    <property type="entry name" value="N-ACETYLMURAMOYL-L-ALANINE AMIDASE-RELATED"/>
    <property type="match status" value="1"/>
</dbReference>
<dbReference type="Proteomes" id="UP000019482">
    <property type="component" value="Unassembled WGS sequence"/>
</dbReference>
<dbReference type="Pfam" id="PF04122">
    <property type="entry name" value="CW_binding_2"/>
    <property type="match status" value="3"/>
</dbReference>
<accession>W6N670</accession>
<feature type="signal peptide" evidence="1">
    <location>
        <begin position="1"/>
        <end position="28"/>
    </location>
</feature>
<dbReference type="AlphaFoldDB" id="W6N670"/>
<protein>
    <submittedName>
        <fullName evidence="2">Putative S-layer protein/N-acetylmuramoyl-L-alanine amidase</fullName>
    </submittedName>
</protein>
<gene>
    <name evidence="2" type="ORF">CTDIVETGP_2213</name>
</gene>
<dbReference type="Gene3D" id="3.40.50.12090">
    <property type="match status" value="2"/>
</dbReference>
<evidence type="ECO:0000313" key="2">
    <source>
        <dbReference type="EMBL" id="CDL92143.1"/>
    </source>
</evidence>